<feature type="region of interest" description="Disordered" evidence="16">
    <location>
        <begin position="404"/>
        <end position="435"/>
    </location>
</feature>
<reference evidence="19" key="1">
    <citation type="submission" date="2025-08" db="UniProtKB">
        <authorList>
            <consortium name="RefSeq"/>
        </authorList>
    </citation>
    <scope>IDENTIFICATION</scope>
    <source>
        <strain evidence="19">Airmid</strain>
    </source>
</reference>
<feature type="compositionally biased region" description="Low complexity" evidence="16">
    <location>
        <begin position="341"/>
        <end position="355"/>
    </location>
</feature>
<dbReference type="GO" id="GO:0008286">
    <property type="term" value="P:insulin receptor signaling pathway"/>
    <property type="evidence" value="ECO:0007669"/>
    <property type="project" value="UniProtKB-ARBA"/>
</dbReference>
<feature type="compositionally biased region" description="Low complexity" evidence="16">
    <location>
        <begin position="1330"/>
        <end position="1367"/>
    </location>
</feature>
<keyword evidence="3" id="KW-0217">Developmental protein</keyword>
<dbReference type="KEGG" id="dpte:113789594"/>
<feature type="compositionally biased region" description="Low complexity" evidence="16">
    <location>
        <begin position="419"/>
        <end position="431"/>
    </location>
</feature>
<dbReference type="SMART" id="SM00339">
    <property type="entry name" value="FH"/>
    <property type="match status" value="1"/>
</dbReference>
<keyword evidence="8 15" id="KW-0238">DNA-binding</keyword>
<feature type="compositionally biased region" description="Acidic residues" evidence="16">
    <location>
        <begin position="163"/>
        <end position="173"/>
    </location>
</feature>
<dbReference type="GO" id="GO:0001228">
    <property type="term" value="F:DNA-binding transcription activator activity, RNA polymerase II-specific"/>
    <property type="evidence" value="ECO:0007669"/>
    <property type="project" value="UniProtKB-ARBA"/>
</dbReference>
<dbReference type="GO" id="GO:0042594">
    <property type="term" value="P:response to starvation"/>
    <property type="evidence" value="ECO:0007669"/>
    <property type="project" value="UniProtKB-ARBA"/>
</dbReference>
<dbReference type="OrthoDB" id="5954824at2759"/>
<feature type="compositionally biased region" description="Basic residues" evidence="16">
    <location>
        <begin position="223"/>
        <end position="235"/>
    </location>
</feature>
<dbReference type="InterPro" id="IPR036388">
    <property type="entry name" value="WH-like_DNA-bd_sf"/>
</dbReference>
<keyword evidence="9" id="KW-0010">Activator</keyword>
<evidence type="ECO:0000259" key="17">
    <source>
        <dbReference type="PROSITE" id="PS50039"/>
    </source>
</evidence>
<comment type="subcellular location">
    <subcellularLocation>
        <location evidence="2">Cytoplasm</location>
    </subcellularLocation>
    <subcellularLocation>
        <location evidence="1 15">Nucleus</location>
    </subcellularLocation>
</comment>
<dbReference type="PROSITE" id="PS00658">
    <property type="entry name" value="FORK_HEAD_2"/>
    <property type="match status" value="1"/>
</dbReference>
<feature type="compositionally biased region" description="Low complexity" evidence="16">
    <location>
        <begin position="1276"/>
        <end position="1294"/>
    </location>
</feature>
<evidence type="ECO:0000256" key="7">
    <source>
        <dbReference type="ARBA" id="ARBA00023015"/>
    </source>
</evidence>
<dbReference type="PRINTS" id="PR00053">
    <property type="entry name" value="FORKHEAD"/>
</dbReference>
<feature type="compositionally biased region" description="Low complexity" evidence="16">
    <location>
        <begin position="805"/>
        <end position="826"/>
    </location>
</feature>
<feature type="region of interest" description="Disordered" evidence="16">
    <location>
        <begin position="221"/>
        <end position="265"/>
    </location>
</feature>
<evidence type="ECO:0000256" key="9">
    <source>
        <dbReference type="ARBA" id="ARBA00023159"/>
    </source>
</evidence>
<dbReference type="InterPro" id="IPR036390">
    <property type="entry name" value="WH_DNA-bd_sf"/>
</dbReference>
<evidence type="ECO:0000256" key="13">
    <source>
        <dbReference type="ARBA" id="ARBA00038846"/>
    </source>
</evidence>
<dbReference type="GO" id="GO:0005634">
    <property type="term" value="C:nucleus"/>
    <property type="evidence" value="ECO:0007669"/>
    <property type="project" value="UniProtKB-SubCell"/>
</dbReference>
<dbReference type="InParanoid" id="A0A6P6XNC0"/>
<proteinExistence type="predicted"/>
<feature type="compositionally biased region" description="Low complexity" evidence="16">
    <location>
        <begin position="879"/>
        <end position="925"/>
    </location>
</feature>
<evidence type="ECO:0000313" key="19">
    <source>
        <dbReference type="RefSeq" id="XP_027194952.1"/>
    </source>
</evidence>
<feature type="region of interest" description="Disordered" evidence="16">
    <location>
        <begin position="1176"/>
        <end position="1302"/>
    </location>
</feature>
<keyword evidence="12" id="KW-0131">Cell cycle</keyword>
<dbReference type="GO" id="GO:0050778">
    <property type="term" value="P:positive regulation of immune response"/>
    <property type="evidence" value="ECO:0007669"/>
    <property type="project" value="UniProtKB-ARBA"/>
</dbReference>
<evidence type="ECO:0000256" key="3">
    <source>
        <dbReference type="ARBA" id="ARBA00022473"/>
    </source>
</evidence>
<dbReference type="GO" id="GO:0010883">
    <property type="term" value="P:regulation of lipid storage"/>
    <property type="evidence" value="ECO:0007669"/>
    <property type="project" value="UniProtKB-ARBA"/>
</dbReference>
<keyword evidence="6" id="KW-0341">Growth regulation</keyword>
<dbReference type="CDD" id="cd20032">
    <property type="entry name" value="FH_FOXO"/>
    <property type="match status" value="1"/>
</dbReference>
<evidence type="ECO:0000256" key="2">
    <source>
        <dbReference type="ARBA" id="ARBA00004496"/>
    </source>
</evidence>
<evidence type="ECO:0000256" key="14">
    <source>
        <dbReference type="ARBA" id="ARBA00039893"/>
    </source>
</evidence>
<feature type="compositionally biased region" description="Low complexity" evidence="16">
    <location>
        <begin position="1026"/>
        <end position="1050"/>
    </location>
</feature>
<keyword evidence="4" id="KW-0963">Cytoplasm</keyword>
<dbReference type="PANTHER" id="PTHR45767:SF2">
    <property type="entry name" value="FORKHEAD BOX PROTEIN O"/>
    <property type="match status" value="1"/>
</dbReference>
<feature type="compositionally biased region" description="Low complexity" evidence="16">
    <location>
        <begin position="1248"/>
        <end position="1268"/>
    </location>
</feature>
<dbReference type="GO" id="GO:0040015">
    <property type="term" value="P:negative regulation of multicellular organism growth"/>
    <property type="evidence" value="ECO:0007669"/>
    <property type="project" value="UniProtKB-ARBA"/>
</dbReference>
<feature type="region of interest" description="Disordered" evidence="16">
    <location>
        <begin position="298"/>
        <end position="363"/>
    </location>
</feature>
<feature type="region of interest" description="Disordered" evidence="16">
    <location>
        <begin position="1018"/>
        <end position="1069"/>
    </location>
</feature>
<keyword evidence="11 15" id="KW-0539">Nucleus</keyword>
<feature type="compositionally biased region" description="Low complexity" evidence="16">
    <location>
        <begin position="950"/>
        <end position="968"/>
    </location>
</feature>
<keyword evidence="18" id="KW-1185">Reference proteome</keyword>
<feature type="compositionally biased region" description="Low complexity" evidence="16">
    <location>
        <begin position="1207"/>
        <end position="1239"/>
    </location>
</feature>
<protein>
    <recommendedName>
        <fullName evidence="14">Forkhead box protein O</fullName>
    </recommendedName>
</protein>
<feature type="compositionally biased region" description="Polar residues" evidence="16">
    <location>
        <begin position="926"/>
        <end position="949"/>
    </location>
</feature>
<evidence type="ECO:0000256" key="1">
    <source>
        <dbReference type="ARBA" id="ARBA00004123"/>
    </source>
</evidence>
<dbReference type="GO" id="GO:0008340">
    <property type="term" value="P:determination of adult lifespan"/>
    <property type="evidence" value="ECO:0007669"/>
    <property type="project" value="UniProtKB-ARBA"/>
</dbReference>
<feature type="compositionally biased region" description="Low complexity" evidence="16">
    <location>
        <begin position="1176"/>
        <end position="1185"/>
    </location>
</feature>
<feature type="region of interest" description="Disordered" evidence="16">
    <location>
        <begin position="1"/>
        <end position="34"/>
    </location>
</feature>
<evidence type="ECO:0000256" key="12">
    <source>
        <dbReference type="ARBA" id="ARBA00023306"/>
    </source>
</evidence>
<keyword evidence="10" id="KW-0804">Transcription</keyword>
<dbReference type="GO" id="GO:0009896">
    <property type="term" value="P:positive regulation of catabolic process"/>
    <property type="evidence" value="ECO:0007669"/>
    <property type="project" value="UniProtKB-ARBA"/>
</dbReference>
<comment type="subunit">
    <text evidence="13">Interacts with melt.</text>
</comment>
<evidence type="ECO:0000256" key="5">
    <source>
        <dbReference type="ARBA" id="ARBA00022553"/>
    </source>
</evidence>
<sequence length="1433" mass="157209">MEPIIEVEDTNEEDYSFSGSVSSSTPSPPHVTSLSSAITIGTQSSSASASSLTSSTTTKTSTIQQYSQLQAITTAVTETPTAINETIASTSANINECDLIDDHSNIQLLSPIQTTTVTMNQSNIIHNLDNDPLTDLSSMNQNSQFRSRAYTWPQSLSFQQQQQDEEQQDEYGDDQIHGDDGDFVDMVIGIGCDGVSNAIINPSSIVTSMDLTDVDSTLLSTSNRHHHHHHHHHQQQQHQPLSSSSSSSSIQQQTQPSYLLPNNVDTPMYMFDDSVINDGHNDPNGSINSIQILSSHQFSQPTLPQHSHQQHLYPSNNNNTFRSSSPSSTSINENKTIQNHSSSLSTSASSSMTTSNNPDNLNDTEQQKQQLYYTTPADNNNDTTTATYSSLKINTTLGICASDSQLSNGQSPYLHRSGSESGTSSSASAKKVTSRRNAWGNSSYAELIARAIDGSPDKRLTLSQIYEWMVQNVTYFKDKGDNNSSAGWKNSIRHNLSLHNRFKRIQNEGTGKSSWWVINPDAKPGKAPRRRAISMETQHYEKRRGRVKRKVEQLRMQARNFGQLGDNISLTTLSEYPNMNKSTDGSMISLTGYPDPLIDNDKGIINQTNLSLTSLNLSDSISGGHCLPCNNIHVTSPGSTESFDIFADPAMNHIGSYFHSSNYSPNEFRPRASSNASSTCSNLLLDIQDNHQSSPMSHWYGSNQISNGYNNNGNQTNLDSHLMECLHLDTVQIDSPNHIAADSNYQLLVEQQPNDVQMLSTTSLTTNIVDEQSSSAIMTNQMDSNVNAQITNTKIDTHSQLQNNSTLSSSATSSSTSSSTSTSSTSPNIRRGSYRDLFNRVQQGQQQQQQQQNASLHLSPNGNNLDHHHHHHNHHHQQQHSISPSSTLSSTTTTTTLSTSGSSSSSSSSSSSTTPSSSTSISLSTANPNQKQVPNMNKINCGSSNTSACNGNENSNSNNNHLNTNGQNFYKSSPASMLDTLTLKQSIINDNNDDELIQSSLYDLQQQSNTFTESSYLLQSHHHHQQNNNNNKQMQPPSSSSSSSLSSQQQTYMDLYGNPPGQYNSYSNAYDTNNTLYDIYQPNNNHNHQQQQQTLYHSNDLGNFHSGNGNNNLEYDFDQMQSDLLLTCGGGVGGADSMIDQGMQQNLITADMTGNDFNNHHQQQQNNLQHTAFTNQQQQHHNNNQSGIPDSPPMNCPPLVSHHKTGSQLSLQQQQQQQQQSATSTNLNTTNQESSSSSSPMMEIGIYNNNNNNNSIQQQQQLHRQQSSPTSYITLSNSSTTVTNVDNDTNTNNNGEYHHAHHHLSNGNQTIDHHLQAYAHQQHHQTMFETTTTTTSATSTTTTSSSSPSSSLTKLSQSLRSSPSLTSSSTIAYQLELTQTPSISIESSPTNNIHKNVGNGGIGNLVNLNDEKNVGPSPPPPPTQVPVSRSWVH</sequence>
<evidence type="ECO:0000256" key="10">
    <source>
        <dbReference type="ARBA" id="ARBA00023163"/>
    </source>
</evidence>
<dbReference type="OMA" id="HTINTHA"/>
<organism evidence="18 19">
    <name type="scientific">Dermatophagoides pteronyssinus</name>
    <name type="common">European house dust mite</name>
    <dbReference type="NCBI Taxonomy" id="6956"/>
    <lineage>
        <taxon>Eukaryota</taxon>
        <taxon>Metazoa</taxon>
        <taxon>Ecdysozoa</taxon>
        <taxon>Arthropoda</taxon>
        <taxon>Chelicerata</taxon>
        <taxon>Arachnida</taxon>
        <taxon>Acari</taxon>
        <taxon>Acariformes</taxon>
        <taxon>Sarcoptiformes</taxon>
        <taxon>Astigmata</taxon>
        <taxon>Psoroptidia</taxon>
        <taxon>Analgoidea</taxon>
        <taxon>Pyroglyphidae</taxon>
        <taxon>Dermatophagoidinae</taxon>
        <taxon>Dermatophagoides</taxon>
    </lineage>
</organism>
<dbReference type="Proteomes" id="UP000515146">
    <property type="component" value="Unplaced"/>
</dbReference>
<keyword evidence="5" id="KW-0597">Phosphoprotein</keyword>
<feature type="compositionally biased region" description="Low complexity" evidence="16">
    <location>
        <begin position="16"/>
        <end position="34"/>
    </location>
</feature>
<name>A0A6P6XNC0_DERPT</name>
<feature type="compositionally biased region" description="Polar residues" evidence="16">
    <location>
        <begin position="298"/>
        <end position="314"/>
    </location>
</feature>
<evidence type="ECO:0000256" key="16">
    <source>
        <dbReference type="SAM" id="MobiDB-lite"/>
    </source>
</evidence>
<keyword evidence="7" id="KW-0805">Transcription regulation</keyword>
<feature type="DNA-binding region" description="Fork-head" evidence="15">
    <location>
        <begin position="443"/>
        <end position="545"/>
    </location>
</feature>
<evidence type="ECO:0000256" key="4">
    <source>
        <dbReference type="ARBA" id="ARBA00022490"/>
    </source>
</evidence>
<dbReference type="FunFam" id="1.10.10.10:FF:000032">
    <property type="entry name" value="Forkhead box protein O4"/>
    <property type="match status" value="1"/>
</dbReference>
<dbReference type="SUPFAM" id="SSF46785">
    <property type="entry name" value="Winged helix' DNA-binding domain"/>
    <property type="match status" value="1"/>
</dbReference>
<dbReference type="GO" id="GO:0034599">
    <property type="term" value="P:cellular response to oxidative stress"/>
    <property type="evidence" value="ECO:0007669"/>
    <property type="project" value="UniProtKB-ARBA"/>
</dbReference>
<feature type="region of interest" description="Disordered" evidence="16">
    <location>
        <begin position="155"/>
        <end position="180"/>
    </location>
</feature>
<evidence type="ECO:0000256" key="8">
    <source>
        <dbReference type="ARBA" id="ARBA00023125"/>
    </source>
</evidence>
<dbReference type="InterPro" id="IPR001766">
    <property type="entry name" value="Fork_head_dom"/>
</dbReference>
<evidence type="ECO:0000256" key="6">
    <source>
        <dbReference type="ARBA" id="ARBA00022604"/>
    </source>
</evidence>
<dbReference type="GO" id="GO:0005737">
    <property type="term" value="C:cytoplasm"/>
    <property type="evidence" value="ECO:0007669"/>
    <property type="project" value="UniProtKB-SubCell"/>
</dbReference>
<feature type="compositionally biased region" description="Low complexity" evidence="16">
    <location>
        <begin position="236"/>
        <end position="257"/>
    </location>
</feature>
<dbReference type="GO" id="GO:0000978">
    <property type="term" value="F:RNA polymerase II cis-regulatory region sequence-specific DNA binding"/>
    <property type="evidence" value="ECO:0007669"/>
    <property type="project" value="TreeGrafter"/>
</dbReference>
<feature type="region of interest" description="Disordered" evidence="16">
    <location>
        <begin position="1403"/>
        <end position="1433"/>
    </location>
</feature>
<dbReference type="RefSeq" id="XP_027194952.1">
    <property type="nucleotide sequence ID" value="XM_027339151.1"/>
</dbReference>
<evidence type="ECO:0000256" key="11">
    <source>
        <dbReference type="ARBA" id="ARBA00023242"/>
    </source>
</evidence>
<gene>
    <name evidence="19" type="primary">LOC113789594</name>
</gene>
<feature type="compositionally biased region" description="Acidic residues" evidence="16">
    <location>
        <begin position="1"/>
        <end position="15"/>
    </location>
</feature>
<feature type="region of interest" description="Disordered" evidence="16">
    <location>
        <begin position="800"/>
        <end position="971"/>
    </location>
</feature>
<dbReference type="PANTHER" id="PTHR45767">
    <property type="entry name" value="FORKHEAD BOX PROTEIN O"/>
    <property type="match status" value="1"/>
</dbReference>
<feature type="compositionally biased region" description="Basic residues" evidence="16">
    <location>
        <begin position="867"/>
        <end position="878"/>
    </location>
</feature>
<feature type="compositionally biased region" description="Low complexity" evidence="16">
    <location>
        <begin position="315"/>
        <end position="334"/>
    </location>
</feature>
<accession>A0A6P6XNC0</accession>
<feature type="compositionally biased region" description="Polar residues" evidence="16">
    <location>
        <begin position="853"/>
        <end position="864"/>
    </location>
</feature>
<dbReference type="Pfam" id="PF00250">
    <property type="entry name" value="Forkhead"/>
    <property type="match status" value="1"/>
</dbReference>
<dbReference type="GO" id="GO:0031349">
    <property type="term" value="P:positive regulation of defense response"/>
    <property type="evidence" value="ECO:0007669"/>
    <property type="project" value="UniProtKB-ARBA"/>
</dbReference>
<evidence type="ECO:0000313" key="18">
    <source>
        <dbReference type="Proteomes" id="UP000515146"/>
    </source>
</evidence>
<feature type="compositionally biased region" description="Low complexity" evidence="16">
    <location>
        <begin position="842"/>
        <end position="852"/>
    </location>
</feature>
<feature type="domain" description="Fork-head" evidence="17">
    <location>
        <begin position="443"/>
        <end position="545"/>
    </location>
</feature>
<dbReference type="InterPro" id="IPR030456">
    <property type="entry name" value="TF_fork_head_CS_2"/>
</dbReference>
<dbReference type="PROSITE" id="PS50039">
    <property type="entry name" value="FORK_HEAD_3"/>
    <property type="match status" value="1"/>
</dbReference>
<dbReference type="Gene3D" id="1.10.10.10">
    <property type="entry name" value="Winged helix-like DNA-binding domain superfamily/Winged helix DNA-binding domain"/>
    <property type="match status" value="1"/>
</dbReference>
<evidence type="ECO:0000256" key="15">
    <source>
        <dbReference type="PROSITE-ProRule" id="PRU00089"/>
    </source>
</evidence>
<feature type="region of interest" description="Disordered" evidence="16">
    <location>
        <begin position="1320"/>
        <end position="1367"/>
    </location>
</feature>